<evidence type="ECO:0000313" key="4">
    <source>
        <dbReference type="Proteomes" id="UP000002027"/>
    </source>
</evidence>
<dbReference type="InParanoid" id="D1C5E3"/>
<evidence type="ECO:0000313" key="3">
    <source>
        <dbReference type="EMBL" id="ACZ37459.1"/>
    </source>
</evidence>
<accession>D1C5E3</accession>
<dbReference type="InterPro" id="IPR035421">
    <property type="entry name" value="Terminase_6C"/>
</dbReference>
<proteinExistence type="predicted"/>
<dbReference type="Gene3D" id="3.30.420.240">
    <property type="match status" value="1"/>
</dbReference>
<protein>
    <recommendedName>
        <fullName evidence="2">Terminase large subunit gp17-like C-terminal domain-containing protein</fullName>
    </recommendedName>
</protein>
<reference evidence="3 4" key="2">
    <citation type="journal article" date="2010" name="Stand. Genomic Sci.">
        <title>Complete genome sequence of Desulfohalobium retbaense type strain (HR(100)).</title>
        <authorList>
            <person name="Spring S."/>
            <person name="Nolan M."/>
            <person name="Lapidus A."/>
            <person name="Glavina Del Rio T."/>
            <person name="Copeland A."/>
            <person name="Tice H."/>
            <person name="Cheng J.F."/>
            <person name="Lucas S."/>
            <person name="Land M."/>
            <person name="Chen F."/>
            <person name="Bruce D."/>
            <person name="Goodwin L."/>
            <person name="Pitluck S."/>
            <person name="Ivanova N."/>
            <person name="Mavromatis K."/>
            <person name="Mikhailova N."/>
            <person name="Pati A."/>
            <person name="Chen A."/>
            <person name="Palaniappan K."/>
            <person name="Hauser L."/>
            <person name="Chang Y.J."/>
            <person name="Jeffries C.D."/>
            <person name="Munk C."/>
            <person name="Kiss H."/>
            <person name="Chain P."/>
            <person name="Han C."/>
            <person name="Brettin T."/>
            <person name="Detter J.C."/>
            <person name="Schuler E."/>
            <person name="Goker M."/>
            <person name="Rohde M."/>
            <person name="Bristow J."/>
            <person name="Eisen J.A."/>
            <person name="Markowitz V."/>
            <person name="Hugenholtz P."/>
            <person name="Kyrpides N.C."/>
            <person name="Klenk H.P."/>
        </authorList>
    </citation>
    <scope>NUCLEOTIDE SEQUENCE [LARGE SCALE GENOMIC DNA]</scope>
    <source>
        <strain evidence="4">ATCC 49802 / DSM 20745 / S 6022</strain>
    </source>
</reference>
<dbReference type="HOGENOM" id="CLU_043667_0_0_0"/>
<feature type="domain" description="Terminase large subunit gp17-like C-terminal" evidence="2">
    <location>
        <begin position="312"/>
        <end position="392"/>
    </location>
</feature>
<dbReference type="Proteomes" id="UP000002027">
    <property type="component" value="Chromosome 1"/>
</dbReference>
<name>D1C5E3_SPHTD</name>
<dbReference type="AlphaFoldDB" id="D1C5E3"/>
<dbReference type="RefSeq" id="WP_012870508.1">
    <property type="nucleotide sequence ID" value="NC_013523.1"/>
</dbReference>
<dbReference type="InterPro" id="IPR027417">
    <property type="entry name" value="P-loop_NTPase"/>
</dbReference>
<evidence type="ECO:0000259" key="2">
    <source>
        <dbReference type="Pfam" id="PF17289"/>
    </source>
</evidence>
<evidence type="ECO:0000256" key="1">
    <source>
        <dbReference type="ARBA" id="ARBA00022612"/>
    </source>
</evidence>
<sequence length="497" mass="54942">MIERATIAGMRALLADPVAFARALFPSRRPRRYQAEPMRAVAAAVVARARGDRSHPADFGIVFSRQAGKDEALAQLIAYLLTLFQRAGGSIVVALPTLRPQGILARDRLIERLTCERARALGLRPRVQDGTIVRLGRAACHFVSAGPQSNARGQTASLLLVANECQDIRPERWDSVFAPMAASTDAVTLSMGTVWTADTLLARQMRHLAALEAEDGRRRLFRVPWQVVAQEVPSYGRYVERQIALLGADHPFIRTEYELLELDGQGGLFPPSRQGQMQGDHPPLTRAVPGEEYALLLDVAGEEEESVDPGRAYDPAARRDSTALTVVRVVHQDARPRYEVVRRYLWTGVKHTALHAQLVDLARHVWRARYVVVDATGVGAGLASFLRASLGDRAVLPFIFSLTSKSQLGWSFLSAVDSGRFKDHAPAPDDPEASALAALFWRQVRACTYTVRPGSHRLMSWSVPDPRTHDDLLISAALCVVLDEQDWRPRLARGRGR</sequence>
<dbReference type="EMBL" id="CP001823">
    <property type="protein sequence ID" value="ACZ37459.1"/>
    <property type="molecule type" value="Genomic_DNA"/>
</dbReference>
<dbReference type="KEGG" id="sti:Sthe_0020"/>
<gene>
    <name evidence="3" type="ordered locus">Sthe_0020</name>
</gene>
<keyword evidence="1" id="KW-1188">Viral release from host cell</keyword>
<dbReference type="Pfam" id="PF17289">
    <property type="entry name" value="Terminase_6C"/>
    <property type="match status" value="1"/>
</dbReference>
<dbReference type="eggNOG" id="ENOG502ZAXN">
    <property type="taxonomic scope" value="Bacteria"/>
</dbReference>
<dbReference type="STRING" id="479434.Sthe_0020"/>
<keyword evidence="4" id="KW-1185">Reference proteome</keyword>
<organism evidence="3 4">
    <name type="scientific">Sphaerobacter thermophilus (strain ATCC 49802 / DSM 20745 / KCCM 41009 / NCIMB 13125 / S 6022)</name>
    <dbReference type="NCBI Taxonomy" id="479434"/>
    <lineage>
        <taxon>Bacteria</taxon>
        <taxon>Pseudomonadati</taxon>
        <taxon>Thermomicrobiota</taxon>
        <taxon>Thermomicrobia</taxon>
        <taxon>Sphaerobacterales</taxon>
        <taxon>Sphaerobacterineae</taxon>
        <taxon>Sphaerobacteraceae</taxon>
        <taxon>Sphaerobacter</taxon>
    </lineage>
</organism>
<reference evidence="4" key="1">
    <citation type="submission" date="2009-11" db="EMBL/GenBank/DDBJ databases">
        <title>The complete chromosome 1 of Sphaerobacter thermophilus DSM 20745.</title>
        <authorList>
            <person name="Lucas S."/>
            <person name="Copeland A."/>
            <person name="Lapidus A."/>
            <person name="Glavina del Rio T."/>
            <person name="Dalin E."/>
            <person name="Tice H."/>
            <person name="Bruce D."/>
            <person name="Goodwin L."/>
            <person name="Pitluck S."/>
            <person name="Kyrpides N."/>
            <person name="Mavromatis K."/>
            <person name="Ivanova N."/>
            <person name="Mikhailova N."/>
            <person name="LaButti K.M."/>
            <person name="Clum A."/>
            <person name="Sun H.I."/>
            <person name="Brettin T."/>
            <person name="Detter J.C."/>
            <person name="Han C."/>
            <person name="Larimer F."/>
            <person name="Land M."/>
            <person name="Hauser L."/>
            <person name="Markowitz V."/>
            <person name="Cheng J.F."/>
            <person name="Hugenholtz P."/>
            <person name="Woyke T."/>
            <person name="Wu D."/>
            <person name="Steenblock K."/>
            <person name="Schneider S."/>
            <person name="Pukall R."/>
            <person name="Goeker M."/>
            <person name="Klenk H.P."/>
            <person name="Eisen J.A."/>
        </authorList>
    </citation>
    <scope>NUCLEOTIDE SEQUENCE [LARGE SCALE GENOMIC DNA]</scope>
    <source>
        <strain evidence="4">ATCC 49802 / DSM 20745 / S 6022</strain>
    </source>
</reference>
<dbReference type="Gene3D" id="3.40.50.300">
    <property type="entry name" value="P-loop containing nucleotide triphosphate hydrolases"/>
    <property type="match status" value="1"/>
</dbReference>